<comment type="caution">
    <text evidence="2">The sequence shown here is derived from an EMBL/GenBank/DDBJ whole genome shotgun (WGS) entry which is preliminary data.</text>
</comment>
<proteinExistence type="predicted"/>
<organism evidence="2 3">
    <name type="scientific">Deinococcus detaillensis</name>
    <dbReference type="NCBI Taxonomy" id="2592048"/>
    <lineage>
        <taxon>Bacteria</taxon>
        <taxon>Thermotogati</taxon>
        <taxon>Deinococcota</taxon>
        <taxon>Deinococci</taxon>
        <taxon>Deinococcales</taxon>
        <taxon>Deinococcaceae</taxon>
        <taxon>Deinococcus</taxon>
    </lineage>
</organism>
<dbReference type="EMBL" id="VKDB01000004">
    <property type="protein sequence ID" value="TSA86791.1"/>
    <property type="molecule type" value="Genomic_DNA"/>
</dbReference>
<evidence type="ECO:0000313" key="3">
    <source>
        <dbReference type="Proteomes" id="UP000316092"/>
    </source>
</evidence>
<protein>
    <recommendedName>
        <fullName evidence="4">DUF3352 domain-containing protein</fullName>
    </recommendedName>
</protein>
<dbReference type="AlphaFoldDB" id="A0A553V3J0"/>
<name>A0A553V3J0_9DEIO</name>
<feature type="chain" id="PRO_5021933382" description="DUF3352 domain-containing protein" evidence="1">
    <location>
        <begin position="21"/>
        <end position="556"/>
    </location>
</feature>
<reference evidence="2 3" key="1">
    <citation type="submission" date="2019-07" db="EMBL/GenBank/DDBJ databases">
        <title>Deinococcus detaillus sp. nov., isolated from humus soil in Antarctica.</title>
        <authorList>
            <person name="Zhang K."/>
        </authorList>
    </citation>
    <scope>NUCLEOTIDE SEQUENCE [LARGE SCALE GENOMIC DNA]</scope>
    <source>
        <strain evidence="2 3">H1</strain>
    </source>
</reference>
<dbReference type="Proteomes" id="UP000316092">
    <property type="component" value="Unassembled WGS sequence"/>
</dbReference>
<dbReference type="OrthoDB" id="58785at2"/>
<evidence type="ECO:0000313" key="2">
    <source>
        <dbReference type="EMBL" id="TSA86791.1"/>
    </source>
</evidence>
<gene>
    <name evidence="2" type="ORF">FNU79_06270</name>
</gene>
<evidence type="ECO:0008006" key="4">
    <source>
        <dbReference type="Google" id="ProtNLM"/>
    </source>
</evidence>
<evidence type="ECO:0000256" key="1">
    <source>
        <dbReference type="SAM" id="SignalP"/>
    </source>
</evidence>
<keyword evidence="3" id="KW-1185">Reference proteome</keyword>
<sequence>MKKLLTLTLLVSSLGATAQAASLTDQLPAGALLTFETHDAGAALDRFTGLVGGVMKNVMGDQQSRSMMGSISGFEQVLKSSIGKEAVAGVFSVGGGAQAFEPQLLAVTRVDEFSSEFFRSMIEQKPGAKVGVYPFVRQDGMFVGQAKGLVYLSSDKSLLMSYLARLSGKVAPRLGDSVSYSVPTKAVGQQELSLFLNFSGIAKVARNQLAQIFLPRLLSPVVDAVDTLGTYSAGFSTNAQGFSAQSAHAANAYGKDQPLYRVLTHSTDFDVQNMIPASAETVVTSACASESNAYAARWLNRIDLFDPVGFLTDSQLSSYLEESSRYLGDQCAQVTLAGGMVASFNSANTAQSFDYTVTYQKVSDMAAAQAAMPKYAASVNMAVAGVAKTLDKMMNKANLSGLQGMASSEMELGALAGAASSIKQVNAMLGSLKMVYAFKDGYLVTAFSQKALAAALAENAPKLASDPKFMAANLTTSGSAGWQYARAPQKVTNAQLMKLFTASAGQADMKAMEGVLKPVAAVTTDLINRYGGMSSQSSVSNNLIVTQSKVAYRWGK</sequence>
<dbReference type="RefSeq" id="WP_143720022.1">
    <property type="nucleotide sequence ID" value="NZ_VKDB01000004.1"/>
</dbReference>
<keyword evidence="1" id="KW-0732">Signal</keyword>
<accession>A0A553V3J0</accession>
<feature type="signal peptide" evidence="1">
    <location>
        <begin position="1"/>
        <end position="20"/>
    </location>
</feature>